<dbReference type="SUPFAM" id="SSF50692">
    <property type="entry name" value="ADC-like"/>
    <property type="match status" value="1"/>
</dbReference>
<dbReference type="InterPro" id="IPR003190">
    <property type="entry name" value="Asp_decarbox"/>
</dbReference>
<evidence type="ECO:0000256" key="8">
    <source>
        <dbReference type="ARBA" id="ARBA00023317"/>
    </source>
</evidence>
<feature type="binding site" evidence="9 11">
    <location>
        <begin position="73"/>
        <end position="75"/>
    </location>
    <ligand>
        <name>substrate</name>
    </ligand>
</feature>
<dbReference type="HAMAP" id="MF_00446">
    <property type="entry name" value="PanD"/>
    <property type="match status" value="1"/>
</dbReference>
<dbReference type="PIRSF" id="PIRSF006246">
    <property type="entry name" value="Asp_decarbox"/>
    <property type="match status" value="1"/>
</dbReference>
<feature type="active site" description="Schiff-base intermediate with substrate; via pyruvic acid" evidence="9 10">
    <location>
        <position position="25"/>
    </location>
</feature>
<dbReference type="EMBL" id="JACNLK010000028">
    <property type="protein sequence ID" value="MBC8208087.1"/>
    <property type="molecule type" value="Genomic_DNA"/>
</dbReference>
<dbReference type="PANTHER" id="PTHR21012:SF0">
    <property type="entry name" value="ASPARTATE 1-DECARBOXYLASE"/>
    <property type="match status" value="1"/>
</dbReference>
<keyword evidence="4 9" id="KW-0068">Autocatalytic cleavage</keyword>
<organism evidence="14 15">
    <name type="scientific">Candidatus Desulfatifera sulfidica</name>
    <dbReference type="NCBI Taxonomy" id="2841691"/>
    <lineage>
        <taxon>Bacteria</taxon>
        <taxon>Pseudomonadati</taxon>
        <taxon>Thermodesulfobacteriota</taxon>
        <taxon>Desulfobulbia</taxon>
        <taxon>Desulfobulbales</taxon>
        <taxon>Desulfobulbaceae</taxon>
        <taxon>Candidatus Desulfatifera</taxon>
    </lineage>
</organism>
<feature type="chain" id="PRO_5035348485" description="Aspartate 1-decarboxylase alpha chain" evidence="9 13">
    <location>
        <begin position="25"/>
        <end position="120"/>
    </location>
</feature>
<keyword evidence="2 9" id="KW-0566">Pantothenate biosynthesis</keyword>
<evidence type="ECO:0000256" key="10">
    <source>
        <dbReference type="PIRSR" id="PIRSR006246-1"/>
    </source>
</evidence>
<comment type="subcellular location">
    <subcellularLocation>
        <location evidence="9">Cytoplasm</location>
    </subcellularLocation>
</comment>
<feature type="binding site" evidence="9 11">
    <location>
        <position position="57"/>
    </location>
    <ligand>
        <name>substrate</name>
    </ligand>
</feature>
<feature type="chain" id="PRO_5035348484" description="Aspartate 1-decarboxylase beta chain" evidence="9 13">
    <location>
        <begin position="1"/>
        <end position="24"/>
    </location>
</feature>
<dbReference type="Gene3D" id="2.40.40.20">
    <property type="match status" value="1"/>
</dbReference>
<evidence type="ECO:0000256" key="2">
    <source>
        <dbReference type="ARBA" id="ARBA00022655"/>
    </source>
</evidence>
<dbReference type="Proteomes" id="UP000599024">
    <property type="component" value="Unassembled WGS sequence"/>
</dbReference>
<dbReference type="GO" id="GO:0005829">
    <property type="term" value="C:cytosol"/>
    <property type="evidence" value="ECO:0007669"/>
    <property type="project" value="TreeGrafter"/>
</dbReference>
<comment type="pathway">
    <text evidence="9">Cofactor biosynthesis; (R)-pantothenate biosynthesis; beta-alanine from L-aspartate: step 1/1.</text>
</comment>
<evidence type="ECO:0000256" key="4">
    <source>
        <dbReference type="ARBA" id="ARBA00022813"/>
    </source>
</evidence>
<dbReference type="AlphaFoldDB" id="A0A8J6TD90"/>
<comment type="subunit">
    <text evidence="9">Heterooctamer of four alpha and four beta subunits.</text>
</comment>
<comment type="caution">
    <text evidence="14">The sequence shown here is derived from an EMBL/GenBank/DDBJ whole genome shotgun (WGS) entry which is preliminary data.</text>
</comment>
<proteinExistence type="inferred from homology"/>
<evidence type="ECO:0000256" key="12">
    <source>
        <dbReference type="PIRSR" id="PIRSR006246-3"/>
    </source>
</evidence>
<evidence type="ECO:0000256" key="1">
    <source>
        <dbReference type="ARBA" id="ARBA00022490"/>
    </source>
</evidence>
<feature type="active site" description="Proton donor" evidence="9 10">
    <location>
        <position position="58"/>
    </location>
</feature>
<evidence type="ECO:0000256" key="13">
    <source>
        <dbReference type="PIRSR" id="PIRSR006246-5"/>
    </source>
</evidence>
<evidence type="ECO:0000256" key="11">
    <source>
        <dbReference type="PIRSR" id="PIRSR006246-2"/>
    </source>
</evidence>
<comment type="function">
    <text evidence="9">Catalyzes the pyruvoyl-dependent decarboxylation of aspartate to produce beta-alanine.</text>
</comment>
<dbReference type="Pfam" id="PF02261">
    <property type="entry name" value="Asp_decarbox"/>
    <property type="match status" value="1"/>
</dbReference>
<keyword evidence="7 9" id="KW-0704">Schiff base</keyword>
<dbReference type="PANTHER" id="PTHR21012">
    <property type="entry name" value="ASPARTATE 1-DECARBOXYLASE"/>
    <property type="match status" value="1"/>
</dbReference>
<comment type="PTM">
    <text evidence="9 12">Is synthesized initially as an inactive proenzyme, which is activated by self-cleavage at a specific serine bond to produce a beta-subunit with a hydroxyl group at its C-terminus and an alpha-subunit with a pyruvoyl group at its N-terminus.</text>
</comment>
<evidence type="ECO:0000256" key="9">
    <source>
        <dbReference type="HAMAP-Rule" id="MF_00446"/>
    </source>
</evidence>
<evidence type="ECO:0000256" key="6">
    <source>
        <dbReference type="ARBA" id="ARBA00023239"/>
    </source>
</evidence>
<dbReference type="EC" id="4.1.1.11" evidence="9"/>
<dbReference type="CDD" id="cd06919">
    <property type="entry name" value="Asp_decarbox"/>
    <property type="match status" value="1"/>
</dbReference>
<keyword evidence="6 9" id="KW-0456">Lyase</keyword>
<comment type="similarity">
    <text evidence="9">Belongs to the PanD family.</text>
</comment>
<keyword evidence="5 9" id="KW-0865">Zymogen</keyword>
<dbReference type="GO" id="GO:0015940">
    <property type="term" value="P:pantothenate biosynthetic process"/>
    <property type="evidence" value="ECO:0007669"/>
    <property type="project" value="UniProtKB-UniRule"/>
</dbReference>
<evidence type="ECO:0000313" key="15">
    <source>
        <dbReference type="Proteomes" id="UP000599024"/>
    </source>
</evidence>
<reference evidence="14 15" key="1">
    <citation type="submission" date="2020-08" db="EMBL/GenBank/DDBJ databases">
        <title>Bridging the membrane lipid divide: bacteria of the FCB group superphylum have the potential to synthesize archaeal ether lipids.</title>
        <authorList>
            <person name="Villanueva L."/>
            <person name="Von Meijenfeldt F.A.B."/>
            <person name="Westbye A.B."/>
            <person name="Yadav S."/>
            <person name="Hopmans E.C."/>
            <person name="Dutilh B.E."/>
            <person name="Sinninghe Damste J.S."/>
        </authorList>
    </citation>
    <scope>NUCLEOTIDE SEQUENCE [LARGE SCALE GENOMIC DNA]</scope>
    <source>
        <strain evidence="14">NIOZ-UU81</strain>
    </source>
</reference>
<dbReference type="GO" id="GO:0006523">
    <property type="term" value="P:alanine biosynthetic process"/>
    <property type="evidence" value="ECO:0007669"/>
    <property type="project" value="InterPro"/>
</dbReference>
<dbReference type="GO" id="GO:0004068">
    <property type="term" value="F:aspartate 1-decarboxylase activity"/>
    <property type="evidence" value="ECO:0007669"/>
    <property type="project" value="UniProtKB-UniRule"/>
</dbReference>
<accession>A0A8J6TD90</accession>
<dbReference type="InterPro" id="IPR009010">
    <property type="entry name" value="Asp_de-COase-like_dom_sf"/>
</dbReference>
<gene>
    <name evidence="9" type="primary">panD</name>
    <name evidence="14" type="ORF">H8E79_02830</name>
</gene>
<evidence type="ECO:0000256" key="5">
    <source>
        <dbReference type="ARBA" id="ARBA00023145"/>
    </source>
</evidence>
<dbReference type="UniPathway" id="UPA00028">
    <property type="reaction ID" value="UER00002"/>
</dbReference>
<evidence type="ECO:0000256" key="3">
    <source>
        <dbReference type="ARBA" id="ARBA00022793"/>
    </source>
</evidence>
<protein>
    <recommendedName>
        <fullName evidence="9">Aspartate 1-decarboxylase</fullName>
        <ecNumber evidence="9">4.1.1.11</ecNumber>
    </recommendedName>
    <alternativeName>
        <fullName evidence="9">Aspartate alpha-decarboxylase</fullName>
    </alternativeName>
    <component>
        <recommendedName>
            <fullName evidence="9">Aspartate 1-decarboxylase beta chain</fullName>
        </recommendedName>
    </component>
    <component>
        <recommendedName>
            <fullName evidence="9">Aspartate 1-decarboxylase alpha chain</fullName>
        </recommendedName>
    </component>
</protein>
<dbReference type="NCBIfam" id="TIGR00223">
    <property type="entry name" value="panD"/>
    <property type="match status" value="1"/>
</dbReference>
<sequence>MLRQMLKAKLHRATITEADLNYEGSLTIDRDLLEALDITPFERVKVYNINNGERFDTYAIEGEPGTGVIGLNGAAARKGMVGDLIIIVTFGWYSAEDLKDYRPAIALLGEDNTIKQMIDK</sequence>
<evidence type="ECO:0000256" key="7">
    <source>
        <dbReference type="ARBA" id="ARBA00023270"/>
    </source>
</evidence>
<keyword evidence="3 9" id="KW-0210">Decarboxylase</keyword>
<evidence type="ECO:0000313" key="14">
    <source>
        <dbReference type="EMBL" id="MBC8208087.1"/>
    </source>
</evidence>
<keyword evidence="1 9" id="KW-0963">Cytoplasm</keyword>
<feature type="modified residue" description="Pyruvic acid (Ser)" evidence="9 12">
    <location>
        <position position="25"/>
    </location>
</feature>
<comment type="catalytic activity">
    <reaction evidence="9">
        <text>L-aspartate + H(+) = beta-alanine + CO2</text>
        <dbReference type="Rhea" id="RHEA:19497"/>
        <dbReference type="ChEBI" id="CHEBI:15378"/>
        <dbReference type="ChEBI" id="CHEBI:16526"/>
        <dbReference type="ChEBI" id="CHEBI:29991"/>
        <dbReference type="ChEBI" id="CHEBI:57966"/>
        <dbReference type="EC" id="4.1.1.11"/>
    </reaction>
</comment>
<keyword evidence="8 9" id="KW-0670">Pyruvate</keyword>
<name>A0A8J6TD90_9BACT</name>
<comment type="cofactor">
    <cofactor evidence="9 10">
        <name>pyruvate</name>
        <dbReference type="ChEBI" id="CHEBI:15361"/>
    </cofactor>
    <text evidence="9 10">Binds 1 pyruvoyl group covalently per subunit.</text>
</comment>